<dbReference type="InterPro" id="IPR001279">
    <property type="entry name" value="Metallo-B-lactamas"/>
</dbReference>
<dbReference type="KEGG" id="pog:Pogu_1712"/>
<dbReference type="HOGENOM" id="CLU_061385_0_0_2"/>
<dbReference type="Gene3D" id="3.60.15.10">
    <property type="entry name" value="Ribonuclease Z/Hydroxyacylglutathione hydrolase-like"/>
    <property type="match status" value="1"/>
</dbReference>
<dbReference type="eggNOG" id="arCOG00505">
    <property type="taxonomic scope" value="Archaea"/>
</dbReference>
<keyword evidence="2" id="KW-0378">Hydrolase</keyword>
<dbReference type="Pfam" id="PF00753">
    <property type="entry name" value="Lactamase_B"/>
    <property type="match status" value="1"/>
</dbReference>
<protein>
    <submittedName>
        <fullName evidence="2">Zn-dependent hydrolase, including glyoxylase</fullName>
    </submittedName>
</protein>
<dbReference type="InterPro" id="IPR037482">
    <property type="entry name" value="ST1585_MBL-fold"/>
</dbReference>
<proteinExistence type="predicted"/>
<name>H6QCC5_PYROT</name>
<dbReference type="SMART" id="SM00849">
    <property type="entry name" value="Lactamase_B"/>
    <property type="match status" value="1"/>
</dbReference>
<dbReference type="Proteomes" id="UP000009062">
    <property type="component" value="Chromosome"/>
</dbReference>
<gene>
    <name evidence="2" type="ordered locus">Pogu_1712</name>
</gene>
<dbReference type="PANTHER" id="PTHR42951">
    <property type="entry name" value="METALLO-BETA-LACTAMASE DOMAIN-CONTAINING"/>
    <property type="match status" value="1"/>
</dbReference>
<evidence type="ECO:0000313" key="2">
    <source>
        <dbReference type="EMBL" id="AFA39739.1"/>
    </source>
</evidence>
<dbReference type="AlphaFoldDB" id="H6QCC5"/>
<evidence type="ECO:0000259" key="1">
    <source>
        <dbReference type="SMART" id="SM00849"/>
    </source>
</evidence>
<evidence type="ECO:0000313" key="3">
    <source>
        <dbReference type="Proteomes" id="UP000009062"/>
    </source>
</evidence>
<dbReference type="PANTHER" id="PTHR42951:SF4">
    <property type="entry name" value="ACYL-COENZYME A THIOESTERASE MBLAC2"/>
    <property type="match status" value="1"/>
</dbReference>
<keyword evidence="3" id="KW-1185">Reference proteome</keyword>
<dbReference type="InterPro" id="IPR036866">
    <property type="entry name" value="RibonucZ/Hydroxyglut_hydro"/>
</dbReference>
<organism evidence="2 3">
    <name type="scientific">Pyrobaculum oguniense (strain DSM 13380 / JCM 10595 / TE7)</name>
    <dbReference type="NCBI Taxonomy" id="698757"/>
    <lineage>
        <taxon>Archaea</taxon>
        <taxon>Thermoproteota</taxon>
        <taxon>Thermoprotei</taxon>
        <taxon>Thermoproteales</taxon>
        <taxon>Thermoproteaceae</taxon>
        <taxon>Pyrobaculum</taxon>
    </lineage>
</organism>
<accession>H6QCC5</accession>
<reference evidence="2 3" key="1">
    <citation type="journal article" date="2012" name="Stand. Genomic Sci.">
        <title>Complete genome sequence of Pyrobaculum oguniense.</title>
        <authorList>
            <person name="Bernick D.L."/>
            <person name="Karplus K."/>
            <person name="Lui L.M."/>
            <person name="Coker J.K."/>
            <person name="Murphy J.N."/>
            <person name="Chan P.P."/>
            <person name="Cozen A.E."/>
            <person name="Lowe T.M."/>
        </authorList>
    </citation>
    <scope>NUCLEOTIDE SEQUENCE [LARGE SCALE GENOMIC DNA]</scope>
    <source>
        <strain evidence="2 3">TE7</strain>
    </source>
</reference>
<dbReference type="EMBL" id="CP003316">
    <property type="protein sequence ID" value="AFA39739.1"/>
    <property type="molecule type" value="Genomic_DNA"/>
</dbReference>
<dbReference type="GO" id="GO:0016787">
    <property type="term" value="F:hydrolase activity"/>
    <property type="evidence" value="ECO:0007669"/>
    <property type="project" value="UniProtKB-KW"/>
</dbReference>
<feature type="domain" description="Metallo-beta-lactamase" evidence="1">
    <location>
        <begin position="13"/>
        <end position="188"/>
    </location>
</feature>
<dbReference type="SUPFAM" id="SSF56281">
    <property type="entry name" value="Metallo-hydrolase/oxidoreductase"/>
    <property type="match status" value="1"/>
</dbReference>
<sequence>MKVITKYLEGAPLLTTYVIEVGGFKVVVDPGPASLHQPMEVDAVLCTHLHLDHCGSAGHLGRPVYVHERYVRHVVDPSKLYESSRAVLGIFAEKFGRPLPNERAVGVADGARLFHAFDVYYTPGHAPHHIMYFFRDQKVLFAGDGAGVYIPELGVVIPTTPPPFRLDMYLQSLERVKALGAEVVCFPHYSCTRDVDVVDRHVEQVKAWVEALGGNLDKTADEALRELARVDPNVERVLAVGGLYLEFYLRFSVLGFMEYLKAQRASS</sequence>
<dbReference type="InterPro" id="IPR050855">
    <property type="entry name" value="NDM-1-like"/>
</dbReference>
<dbReference type="CDD" id="cd07726">
    <property type="entry name" value="ST1585-like_MBL-fold"/>
    <property type="match status" value="1"/>
</dbReference>